<protein>
    <submittedName>
        <fullName evidence="8">Mesothelin-like protein</fullName>
    </submittedName>
</protein>
<evidence type="ECO:0000256" key="2">
    <source>
        <dbReference type="ARBA" id="ARBA00011016"/>
    </source>
</evidence>
<dbReference type="PANTHER" id="PTHR23412">
    <property type="entry name" value="STEREOCILIN RELATED"/>
    <property type="match status" value="1"/>
</dbReference>
<comment type="subcellular location">
    <subcellularLocation>
        <location evidence="1">Membrane</location>
    </subcellularLocation>
</comment>
<evidence type="ECO:0000256" key="3">
    <source>
        <dbReference type="ARBA" id="ARBA00022729"/>
    </source>
</evidence>
<dbReference type="GeneTree" id="ENSGT00950000182957"/>
<reference evidence="8" key="1">
    <citation type="submission" date="2025-08" db="UniProtKB">
        <authorList>
            <consortium name="Ensembl"/>
        </authorList>
    </citation>
    <scope>IDENTIFICATION</scope>
</reference>
<feature type="compositionally biased region" description="Polar residues" evidence="7">
    <location>
        <begin position="893"/>
        <end position="915"/>
    </location>
</feature>
<proteinExistence type="inferred from homology"/>
<evidence type="ECO:0000256" key="1">
    <source>
        <dbReference type="ARBA" id="ARBA00004370"/>
    </source>
</evidence>
<organism evidence="8 9">
    <name type="scientific">Kryptolebias marmoratus</name>
    <name type="common">Mangrove killifish</name>
    <name type="synonym">Rivulus marmoratus</name>
    <dbReference type="NCBI Taxonomy" id="37003"/>
    <lineage>
        <taxon>Eukaryota</taxon>
        <taxon>Metazoa</taxon>
        <taxon>Chordata</taxon>
        <taxon>Craniata</taxon>
        <taxon>Vertebrata</taxon>
        <taxon>Euteleostomi</taxon>
        <taxon>Actinopterygii</taxon>
        <taxon>Neopterygii</taxon>
        <taxon>Teleostei</taxon>
        <taxon>Neoteleostei</taxon>
        <taxon>Acanthomorphata</taxon>
        <taxon>Ovalentaria</taxon>
        <taxon>Atherinomorphae</taxon>
        <taxon>Cyprinodontiformes</taxon>
        <taxon>Rivulidae</taxon>
        <taxon>Kryptolebias</taxon>
    </lineage>
</organism>
<dbReference type="KEGG" id="kmr:108246992"/>
<dbReference type="GO" id="GO:0009986">
    <property type="term" value="C:cell surface"/>
    <property type="evidence" value="ECO:0007669"/>
    <property type="project" value="TreeGrafter"/>
</dbReference>
<evidence type="ECO:0000256" key="4">
    <source>
        <dbReference type="ARBA" id="ARBA00022889"/>
    </source>
</evidence>
<evidence type="ECO:0000313" key="8">
    <source>
        <dbReference type="Ensembl" id="ENSKMAP00000013741.1"/>
    </source>
</evidence>
<comment type="similarity">
    <text evidence="2">Belongs to the mesothelin family.</text>
</comment>
<name>A0A3Q3ABU3_KRYMA</name>
<reference evidence="8" key="2">
    <citation type="submission" date="2025-09" db="UniProtKB">
        <authorList>
            <consortium name="Ensembl"/>
        </authorList>
    </citation>
    <scope>IDENTIFICATION</scope>
</reference>
<dbReference type="RefSeq" id="XP_017290302.1">
    <property type="nucleotide sequence ID" value="XM_017434813.1"/>
</dbReference>
<dbReference type="Ensembl" id="ENSKMAT00000013949.1">
    <property type="protein sequence ID" value="ENSKMAP00000013741.1"/>
    <property type="gene ID" value="ENSKMAG00000010262.1"/>
</dbReference>
<keyword evidence="6" id="KW-0325">Glycoprotein</keyword>
<dbReference type="Proteomes" id="UP000264800">
    <property type="component" value="Unplaced"/>
</dbReference>
<keyword evidence="3" id="KW-0732">Signal</keyword>
<keyword evidence="9" id="KW-1185">Reference proteome</keyword>
<dbReference type="AlphaFoldDB" id="A0A3Q3ABU3"/>
<feature type="compositionally biased region" description="Low complexity" evidence="7">
    <location>
        <begin position="877"/>
        <end position="892"/>
    </location>
</feature>
<evidence type="ECO:0000256" key="7">
    <source>
        <dbReference type="SAM" id="MobiDB-lite"/>
    </source>
</evidence>
<dbReference type="PANTHER" id="PTHR23412:SF6">
    <property type="entry name" value="MESOTHELIN"/>
    <property type="match status" value="1"/>
</dbReference>
<dbReference type="GO" id="GO:0016020">
    <property type="term" value="C:membrane"/>
    <property type="evidence" value="ECO:0007669"/>
    <property type="project" value="UniProtKB-SubCell"/>
</dbReference>
<keyword evidence="4" id="KW-0130">Cell adhesion</keyword>
<evidence type="ECO:0000313" key="9">
    <source>
        <dbReference type="Proteomes" id="UP000264800"/>
    </source>
</evidence>
<dbReference type="GeneID" id="108246992"/>
<accession>A0A3Q3ABU3</accession>
<dbReference type="GO" id="GO:0007160">
    <property type="term" value="P:cell-matrix adhesion"/>
    <property type="evidence" value="ECO:0007669"/>
    <property type="project" value="TreeGrafter"/>
</dbReference>
<dbReference type="InterPro" id="IPR010335">
    <property type="entry name" value="Mesothelin"/>
</dbReference>
<feature type="region of interest" description="Disordered" evidence="7">
    <location>
        <begin position="876"/>
        <end position="918"/>
    </location>
</feature>
<dbReference type="OrthoDB" id="8443186at2759"/>
<dbReference type="STRING" id="37003.ENSKMAP00000013741"/>
<evidence type="ECO:0000256" key="6">
    <source>
        <dbReference type="ARBA" id="ARBA00023180"/>
    </source>
</evidence>
<dbReference type="Pfam" id="PF06060">
    <property type="entry name" value="Mesothelin"/>
    <property type="match status" value="1"/>
</dbReference>
<dbReference type="InterPro" id="IPR026664">
    <property type="entry name" value="Stereocilin-rel"/>
</dbReference>
<keyword evidence="5" id="KW-0472">Membrane</keyword>
<sequence length="942" mass="102958">MYTSSDFGREDVYATIRSYFNDGSGVRCYNPNDTELNSTSWFVDYIGSFVTFITLDDITSFVSASQIEAFLENKANLELFNNRAISQDVINYYITQLFTFNPTFSLLNLPGILLCSPDIPISAYSSLNEADTMVILDRRKEFCSRTVDPEVNAALASNLKTITDQTFVNLGNASSSLTKAQISSVSSPKLVVSLSTLGSVTTWSQDKATTIVQTITTSGYQINSAASLESLGSLVVGLPSKSIEKITASELLTASKNPILVSNMVEAPKVLQGTFVKKIISVDSSPAKVVLNVPDVLAPEIPPSVLVFPKGPADISVLNKKTWTRDQSNMFLWTLSETDFDIEQLSTSVLQGFTCTSVQKMTRTKIKQLVRACRPRKGRAKVELKEPQLTCMYNLLQGELSQNFTDYPSDMLLYLSTKDVQRSNCRSYFSALGAADFMVASSSLNKGQQQLSEAKTCLGINGLSLSTDNLEVLGSMVCTLDSSYIENSDPLILEKLKACKDFTDSQIAAMERLLLSGNTKYGNVATWNRQTLEDLGNLPLYFTRNIWGHFRATTKKRFLKGFMPNLRKAKTQKKKLKKLFKQVTPLVARRAAGCTVGNITGVTVSDPSFPFGYDLTQFDLCLDVPVLKENLNAICEKVDDDDFQKVILEKLNQAYPSGVSDQDVQVLGSVSRVASLDDISKWNITNVDTLAALMKTEDGTWDPAKSKEIIMKYLSTSGNTLGSTELNVIDSNLCSLDTSTLRTITPDSIKNAKLLNVAACSLEQKKVLYEISNTSFSSLSGNPQDFYNLIKGYLGGAPLMDIVKLSTQNINMDVDVFRSLDPNVITGLTVTDVLGLIGEHLPDLKLFENDTMIQTWVNLQLQSDLDKLGVGLMTNRTTAEPSTSSSPGTATSHEATVQGTTSSPKTTQASSTSGGQKVGPSPTFVVLSVLLTALLQILRLPA</sequence>
<evidence type="ECO:0000256" key="5">
    <source>
        <dbReference type="ARBA" id="ARBA00023136"/>
    </source>
</evidence>